<dbReference type="RefSeq" id="WP_152576929.1">
    <property type="nucleotide sequence ID" value="NZ_JAATJI010000001.1"/>
</dbReference>
<keyword evidence="1" id="KW-1133">Transmembrane helix</keyword>
<gene>
    <name evidence="2" type="ORF">F3168_04610</name>
</gene>
<feature type="transmembrane region" description="Helical" evidence="1">
    <location>
        <begin position="127"/>
        <end position="145"/>
    </location>
</feature>
<feature type="transmembrane region" description="Helical" evidence="1">
    <location>
        <begin position="50"/>
        <end position="70"/>
    </location>
</feature>
<feature type="transmembrane region" description="Helical" evidence="1">
    <location>
        <begin position="90"/>
        <end position="107"/>
    </location>
</feature>
<evidence type="ECO:0000256" key="1">
    <source>
        <dbReference type="SAM" id="Phobius"/>
    </source>
</evidence>
<dbReference type="EMBL" id="WIOL01000001">
    <property type="protein sequence ID" value="MQT16540.1"/>
    <property type="molecule type" value="Genomic_DNA"/>
</dbReference>
<feature type="transmembrane region" description="Helical" evidence="1">
    <location>
        <begin position="21"/>
        <end position="44"/>
    </location>
</feature>
<dbReference type="OrthoDB" id="7596570at2"/>
<sequence length="162" mass="17633">MAERGHYWGMMTPRQVRIASLVASAGLACHYLVLPSIAVASVWVRLPLDVFAAMAAVPLLLWISVAAPGWRGVQPGEFDEREHAERAASFMFAHRAMGLIWLSVAFYGLRAEGWGLPMPAAATARSLLWSLAWVHLAMPGIVLAWRDGGEAVGVDDMDHEIG</sequence>
<evidence type="ECO:0000313" key="3">
    <source>
        <dbReference type="Proteomes" id="UP000481327"/>
    </source>
</evidence>
<accession>A0A7C9KH20</accession>
<organism evidence="2 3">
    <name type="scientific">Sandarakinorhabdus fusca</name>
    <dbReference type="NCBI Taxonomy" id="1439888"/>
    <lineage>
        <taxon>Bacteria</taxon>
        <taxon>Pseudomonadati</taxon>
        <taxon>Pseudomonadota</taxon>
        <taxon>Alphaproteobacteria</taxon>
        <taxon>Sphingomonadales</taxon>
        <taxon>Sphingosinicellaceae</taxon>
        <taxon>Sandarakinorhabdus</taxon>
    </lineage>
</organism>
<protein>
    <submittedName>
        <fullName evidence="2">Uncharacterized protein</fullName>
    </submittedName>
</protein>
<name>A0A7C9KH20_9SPHN</name>
<keyword evidence="1" id="KW-0472">Membrane</keyword>
<proteinExistence type="predicted"/>
<keyword evidence="3" id="KW-1185">Reference proteome</keyword>
<evidence type="ECO:0000313" key="2">
    <source>
        <dbReference type="EMBL" id="MQT16540.1"/>
    </source>
</evidence>
<reference evidence="2 3" key="1">
    <citation type="submission" date="2019-09" db="EMBL/GenBank/DDBJ databases">
        <title>Polymorphobacter sp. isolated from a lake in China.</title>
        <authorList>
            <person name="Liu Z."/>
        </authorList>
    </citation>
    <scope>NUCLEOTIDE SEQUENCE [LARGE SCALE GENOMIC DNA]</scope>
    <source>
        <strain evidence="2 3">D40P</strain>
    </source>
</reference>
<dbReference type="Proteomes" id="UP000481327">
    <property type="component" value="Unassembled WGS sequence"/>
</dbReference>
<comment type="caution">
    <text evidence="2">The sequence shown here is derived from an EMBL/GenBank/DDBJ whole genome shotgun (WGS) entry which is preliminary data.</text>
</comment>
<dbReference type="PROSITE" id="PS51257">
    <property type="entry name" value="PROKAR_LIPOPROTEIN"/>
    <property type="match status" value="1"/>
</dbReference>
<dbReference type="AlphaFoldDB" id="A0A7C9KH20"/>
<keyword evidence="1" id="KW-0812">Transmembrane</keyword>